<dbReference type="Proteomes" id="UP000818029">
    <property type="component" value="Chromosome D04"/>
</dbReference>
<keyword evidence="2" id="KW-0808">Transferase</keyword>
<sequence>MMKFEAQILSKEIVKPSSPEIHLKEPFKLCVFDQLTPTTYAPIILFYAPSDTNTSNILTQLKKSLSETLNILYPFSGRIFSNMFIHDFDAGVPFLSARIGCRLSEFLRHHQIETLNNLLPCPPFYKESNHQGPLLVCQVTMFACGGVALGICASHKITDAKTGFIFTFVWRTICQGYHPEIKFPALSKASLIFPPKNPMPKNYISMMENLWFTKGNFVTRKFVFNEEAIAILKDMAKGEVETTPTRTEAVSGFIWKCSMAASRAIQGTLKPSIVVQAVNMRSKGKLTTLDGSVGNVFWWASALSNPAETGTELSTLVELMSQSIAVFDDEYMRSIQGEQGFEAIAEHLNQLELLFSFEKPDIFAFTSWINTDFHKLDFGWGQPCSFAILGKAGPEFRNFTVLVETKYGKGIEAWITLDETKMSALQKDHEFLNFASPSPQISSL</sequence>
<dbReference type="RefSeq" id="XP_016730742.1">
    <property type="nucleotide sequence ID" value="XM_016875253.1"/>
</dbReference>
<dbReference type="GO" id="GO:0016746">
    <property type="term" value="F:acyltransferase activity"/>
    <property type="evidence" value="ECO:0007669"/>
    <property type="project" value="UniProtKB-KW"/>
</dbReference>
<dbReference type="OrthoDB" id="671439at2759"/>
<accession>A0A1U8MV83</accession>
<comment type="similarity">
    <text evidence="1">Belongs to the plant acyltransferase family.</text>
</comment>
<keyword evidence="4" id="KW-1185">Reference proteome</keyword>
<dbReference type="Pfam" id="PF02458">
    <property type="entry name" value="Transferase"/>
    <property type="match status" value="1"/>
</dbReference>
<proteinExistence type="inferred from homology"/>
<name>A0A1U8MV83_GOSHI</name>
<keyword evidence="3" id="KW-0012">Acyltransferase</keyword>
<gene>
    <name evidence="5" type="primary">LOC107941677</name>
</gene>
<evidence type="ECO:0000256" key="3">
    <source>
        <dbReference type="ARBA" id="ARBA00023315"/>
    </source>
</evidence>
<reference evidence="5" key="2">
    <citation type="submission" date="2025-08" db="UniProtKB">
        <authorList>
            <consortium name="RefSeq"/>
        </authorList>
    </citation>
    <scope>IDENTIFICATION</scope>
</reference>
<evidence type="ECO:0000256" key="1">
    <source>
        <dbReference type="ARBA" id="ARBA00009861"/>
    </source>
</evidence>
<dbReference type="InterPro" id="IPR023213">
    <property type="entry name" value="CAT-like_dom_sf"/>
</dbReference>
<dbReference type="PaxDb" id="3635-A0A1U8MV83"/>
<dbReference type="STRING" id="3635.A0A1U8MV83"/>
<evidence type="ECO:0000313" key="4">
    <source>
        <dbReference type="Proteomes" id="UP000818029"/>
    </source>
</evidence>
<evidence type="ECO:0000313" key="5">
    <source>
        <dbReference type="RefSeq" id="XP_016730742.1"/>
    </source>
</evidence>
<protein>
    <submittedName>
        <fullName evidence="5">Stemmadenine O-acetyltransferase</fullName>
    </submittedName>
</protein>
<reference evidence="4" key="1">
    <citation type="journal article" date="2020" name="Nat. Genet.">
        <title>Genomic diversifications of five Gossypium allopolyploid species and their impact on cotton improvement.</title>
        <authorList>
            <person name="Chen Z.J."/>
            <person name="Sreedasyam A."/>
            <person name="Ando A."/>
            <person name="Song Q."/>
            <person name="De Santiago L.M."/>
            <person name="Hulse-Kemp A.M."/>
            <person name="Ding M."/>
            <person name="Ye W."/>
            <person name="Kirkbride R.C."/>
            <person name="Jenkins J."/>
            <person name="Plott C."/>
            <person name="Lovell J."/>
            <person name="Lin Y.M."/>
            <person name="Vaughn R."/>
            <person name="Liu B."/>
            <person name="Simpson S."/>
            <person name="Scheffler B.E."/>
            <person name="Wen L."/>
            <person name="Saski C.A."/>
            <person name="Grover C.E."/>
            <person name="Hu G."/>
            <person name="Conover J.L."/>
            <person name="Carlson J.W."/>
            <person name="Shu S."/>
            <person name="Boston L.B."/>
            <person name="Williams M."/>
            <person name="Peterson D.G."/>
            <person name="McGee K."/>
            <person name="Jones D.C."/>
            <person name="Wendel J.F."/>
            <person name="Stelly D.M."/>
            <person name="Grimwood J."/>
            <person name="Schmutz J."/>
        </authorList>
    </citation>
    <scope>NUCLEOTIDE SEQUENCE [LARGE SCALE GENOMIC DNA]</scope>
    <source>
        <strain evidence="4">cv. TM-1</strain>
    </source>
</reference>
<dbReference type="PANTHER" id="PTHR31623:SF20">
    <property type="entry name" value="VINORINE SYNTHASE-LIKE"/>
    <property type="match status" value="1"/>
</dbReference>
<evidence type="ECO:0000256" key="2">
    <source>
        <dbReference type="ARBA" id="ARBA00022679"/>
    </source>
</evidence>
<dbReference type="KEGG" id="ghi:107941677"/>
<dbReference type="GeneID" id="107941677"/>
<organism evidence="4 5">
    <name type="scientific">Gossypium hirsutum</name>
    <name type="common">Upland cotton</name>
    <name type="synonym">Gossypium mexicanum</name>
    <dbReference type="NCBI Taxonomy" id="3635"/>
    <lineage>
        <taxon>Eukaryota</taxon>
        <taxon>Viridiplantae</taxon>
        <taxon>Streptophyta</taxon>
        <taxon>Embryophyta</taxon>
        <taxon>Tracheophyta</taxon>
        <taxon>Spermatophyta</taxon>
        <taxon>Magnoliopsida</taxon>
        <taxon>eudicotyledons</taxon>
        <taxon>Gunneridae</taxon>
        <taxon>Pentapetalae</taxon>
        <taxon>rosids</taxon>
        <taxon>malvids</taxon>
        <taxon>Malvales</taxon>
        <taxon>Malvaceae</taxon>
        <taxon>Malvoideae</taxon>
        <taxon>Gossypium</taxon>
    </lineage>
</organism>
<dbReference type="Gene3D" id="3.30.559.10">
    <property type="entry name" value="Chloramphenicol acetyltransferase-like domain"/>
    <property type="match status" value="2"/>
</dbReference>
<dbReference type="OMA" id="FVWRTIC"/>
<dbReference type="PANTHER" id="PTHR31623">
    <property type="entry name" value="F21J9.9"/>
    <property type="match status" value="1"/>
</dbReference>
<dbReference type="AlphaFoldDB" id="A0A1U8MV83"/>